<feature type="chain" id="PRO_5029501728" description="Leucine-rich repeat-containing N-terminal plant-type domain-containing protein" evidence="12">
    <location>
        <begin position="20"/>
        <end position="858"/>
    </location>
</feature>
<dbReference type="InterPro" id="IPR032675">
    <property type="entry name" value="LRR_dom_sf"/>
</dbReference>
<dbReference type="FunFam" id="3.80.10.10:FF:001347">
    <property type="entry name" value="LRR receptor-like serine/threonine-protein kinase GSO2"/>
    <property type="match status" value="1"/>
</dbReference>
<dbReference type="Gene3D" id="3.80.10.10">
    <property type="entry name" value="Ribonuclease Inhibitor"/>
    <property type="match status" value="2"/>
</dbReference>
<name>A0A7J6DX94_CANSA</name>
<keyword evidence="10" id="KW-0675">Receptor</keyword>
<sequence>MIKVVILLVLATLINQVWSSTTSNNYCIEKERQALLNLKKGFVDDGNRLSSWTSSSRDCCAWRGIRCDNSKTHRHIIALDLKSDDNNHNYLGGEIGPSLLELQHLRYLDFSYNNFTKFPEFIGSLRKSISELKHLEKLYLSSNSFTGTLPKGIGELKHLDTLNLSSNSFIGLVTEVHFKKLSKLKRLDLSDNSLTLSFNSTWVPPFQLEYVSLRSCKLGLKFPTWLKNQKNISRLDISNAEIHDEIPTNWLSPLKFLDLSSNQFHGPIPPYLSNVSILMLSNNRFTDLKSFLCYPLQGSIKVLDISNNMFSESLPNCHWNIKELIGLKLDNNNLSGIIPRSIGLLNEIQYLLLGHNNFSGNLPSSLKNCTQLQILDIEYNNLEGNIPSWIGERLTNLIFLRIRSNHFYGNIPPSMCHLQFLQIFDISINTIGGLIPSCIKNFTSMVDERKQSHIAISTIIPLYENVIQICEIAMWLMWKGVYREYSKTLGLLKVIDFSSNNLSGKIPKELTNLVELVQLNLSRNNLNDTIPMEIGNLKKLDSLDLSHNKLSGVIPTSLASVSSLSLLDLSNNKLSGRIPIGTQLQSFNASVYIHNDGLCGPPLTNSCFGDESSNGPQDHLGGGDGGYAEDSEDWIDMSWLHKGIWIGFVIGFVGVCGVEFVASKLEEFAIWIKLDRSDQGSSFDSVDGKDLHQLAWKLLRSFLHGVDADIPVMDLEYIMSPGMRSYETCGLMRQMNPREVLASDQNHPEISSKTMAAFEPLLFGKDDYFFHDENVKMKLSQYCHVPKDNIILWDKNTHGGTMRVGSREHIFKLWTANQLTVSVSFYNSKAIANEVNPEMVGRLEKGGYWLVLYRKIYI</sequence>
<dbReference type="SMART" id="SM00369">
    <property type="entry name" value="LRR_TYP"/>
    <property type="match status" value="8"/>
</dbReference>
<dbReference type="InterPro" id="IPR013210">
    <property type="entry name" value="LRR_N_plant-typ"/>
</dbReference>
<reference evidence="14 15" key="1">
    <citation type="journal article" date="2020" name="bioRxiv">
        <title>Sequence and annotation of 42 cannabis genomes reveals extensive copy number variation in cannabinoid synthesis and pathogen resistance genes.</title>
        <authorList>
            <person name="Mckernan K.J."/>
            <person name="Helbert Y."/>
            <person name="Kane L.T."/>
            <person name="Ebling H."/>
            <person name="Zhang L."/>
            <person name="Liu B."/>
            <person name="Eaton Z."/>
            <person name="Mclaughlin S."/>
            <person name="Kingan S."/>
            <person name="Baybayan P."/>
            <person name="Concepcion G."/>
            <person name="Jordan M."/>
            <person name="Riva A."/>
            <person name="Barbazuk W."/>
            <person name="Harkins T."/>
        </authorList>
    </citation>
    <scope>NUCLEOTIDE SEQUENCE [LARGE SCALE GENOMIC DNA]</scope>
    <source>
        <strain evidence="15">cv. Jamaican Lion 4</strain>
        <tissue evidence="14">Leaf</tissue>
    </source>
</reference>
<dbReference type="Pfam" id="PF00560">
    <property type="entry name" value="LRR_1"/>
    <property type="match status" value="7"/>
</dbReference>
<dbReference type="InterPro" id="IPR003591">
    <property type="entry name" value="Leu-rich_rpt_typical-subtyp"/>
</dbReference>
<dbReference type="Pfam" id="PF08263">
    <property type="entry name" value="LRRNT_2"/>
    <property type="match status" value="1"/>
</dbReference>
<keyword evidence="6 12" id="KW-0732">Signal</keyword>
<evidence type="ECO:0000313" key="14">
    <source>
        <dbReference type="EMBL" id="KAF4350763.1"/>
    </source>
</evidence>
<evidence type="ECO:0000313" key="15">
    <source>
        <dbReference type="Proteomes" id="UP000583929"/>
    </source>
</evidence>
<accession>A0A7J6DX94</accession>
<organism evidence="14 15">
    <name type="scientific">Cannabis sativa</name>
    <name type="common">Hemp</name>
    <name type="synonym">Marijuana</name>
    <dbReference type="NCBI Taxonomy" id="3483"/>
    <lineage>
        <taxon>Eukaryota</taxon>
        <taxon>Viridiplantae</taxon>
        <taxon>Streptophyta</taxon>
        <taxon>Embryophyta</taxon>
        <taxon>Tracheophyta</taxon>
        <taxon>Spermatophyta</taxon>
        <taxon>Magnoliopsida</taxon>
        <taxon>eudicotyledons</taxon>
        <taxon>Gunneridae</taxon>
        <taxon>Pentapetalae</taxon>
        <taxon>rosids</taxon>
        <taxon>fabids</taxon>
        <taxon>Rosales</taxon>
        <taxon>Cannabaceae</taxon>
        <taxon>Cannabis</taxon>
    </lineage>
</organism>
<gene>
    <name evidence="14" type="ORF">G4B88_000910</name>
</gene>
<dbReference type="PANTHER" id="PTHR48063">
    <property type="entry name" value="LRR RECEPTOR-LIKE KINASE"/>
    <property type="match status" value="1"/>
</dbReference>
<dbReference type="GO" id="GO:0005886">
    <property type="term" value="C:plasma membrane"/>
    <property type="evidence" value="ECO:0007669"/>
    <property type="project" value="UniProtKB-SubCell"/>
</dbReference>
<dbReference type="SMART" id="SM00365">
    <property type="entry name" value="LRR_SD22"/>
    <property type="match status" value="5"/>
</dbReference>
<evidence type="ECO:0000256" key="3">
    <source>
        <dbReference type="ARBA" id="ARBA00022475"/>
    </source>
</evidence>
<dbReference type="PROSITE" id="PS51450">
    <property type="entry name" value="LRR"/>
    <property type="match status" value="1"/>
</dbReference>
<evidence type="ECO:0000259" key="13">
    <source>
        <dbReference type="Pfam" id="PF08263"/>
    </source>
</evidence>
<keyword evidence="8" id="KW-1133">Transmembrane helix</keyword>
<dbReference type="GO" id="GO:0009791">
    <property type="term" value="P:post-embryonic development"/>
    <property type="evidence" value="ECO:0007669"/>
    <property type="project" value="UniProtKB-ARBA"/>
</dbReference>
<keyword evidence="11" id="KW-0325">Glycoprotein</keyword>
<dbReference type="InterPro" id="IPR001611">
    <property type="entry name" value="Leu-rich_rpt"/>
</dbReference>
<evidence type="ECO:0000256" key="1">
    <source>
        <dbReference type="ARBA" id="ARBA00004251"/>
    </source>
</evidence>
<evidence type="ECO:0000256" key="4">
    <source>
        <dbReference type="ARBA" id="ARBA00022614"/>
    </source>
</evidence>
<evidence type="ECO:0000256" key="12">
    <source>
        <dbReference type="SAM" id="SignalP"/>
    </source>
</evidence>
<dbReference type="Pfam" id="PF13855">
    <property type="entry name" value="LRR_8"/>
    <property type="match status" value="2"/>
</dbReference>
<evidence type="ECO:0000256" key="11">
    <source>
        <dbReference type="ARBA" id="ARBA00023180"/>
    </source>
</evidence>
<dbReference type="PRINTS" id="PR00019">
    <property type="entry name" value="LEURICHRPT"/>
</dbReference>
<dbReference type="Proteomes" id="UP000583929">
    <property type="component" value="Unassembled WGS sequence"/>
</dbReference>
<comment type="subcellular location">
    <subcellularLocation>
        <location evidence="1">Cell membrane</location>
        <topology evidence="1">Single-pass type I membrane protein</topology>
    </subcellularLocation>
</comment>
<evidence type="ECO:0000256" key="7">
    <source>
        <dbReference type="ARBA" id="ARBA00022737"/>
    </source>
</evidence>
<evidence type="ECO:0000256" key="2">
    <source>
        <dbReference type="ARBA" id="ARBA00009592"/>
    </source>
</evidence>
<evidence type="ECO:0000256" key="9">
    <source>
        <dbReference type="ARBA" id="ARBA00023136"/>
    </source>
</evidence>
<evidence type="ECO:0000256" key="8">
    <source>
        <dbReference type="ARBA" id="ARBA00022989"/>
    </source>
</evidence>
<evidence type="ECO:0000256" key="5">
    <source>
        <dbReference type="ARBA" id="ARBA00022692"/>
    </source>
</evidence>
<dbReference type="FunFam" id="3.80.10.10:FF:000233">
    <property type="entry name" value="Leucine-rich repeat receptor-like protein kinase TDR"/>
    <property type="match status" value="1"/>
</dbReference>
<protein>
    <recommendedName>
        <fullName evidence="13">Leucine-rich repeat-containing N-terminal plant-type domain-containing protein</fullName>
    </recommendedName>
</protein>
<comment type="similarity">
    <text evidence="2">Belongs to the RLP family.</text>
</comment>
<keyword evidence="7" id="KW-0677">Repeat</keyword>
<keyword evidence="3" id="KW-1003">Cell membrane</keyword>
<dbReference type="InterPro" id="IPR046956">
    <property type="entry name" value="RLP23-like"/>
</dbReference>
<comment type="caution">
    <text evidence="14">The sequence shown here is derived from an EMBL/GenBank/DDBJ whole genome shotgun (WGS) entry which is preliminary data.</text>
</comment>
<dbReference type="AlphaFoldDB" id="A0A7J6DX94"/>
<keyword evidence="9" id="KW-0472">Membrane</keyword>
<keyword evidence="4" id="KW-0433">Leucine-rich repeat</keyword>
<dbReference type="PANTHER" id="PTHR48063:SF101">
    <property type="entry name" value="LRR RECEPTOR-LIKE SERINE_THREONINE-PROTEIN KINASE FLS2"/>
    <property type="match status" value="1"/>
</dbReference>
<keyword evidence="5" id="KW-0812">Transmembrane</keyword>
<feature type="domain" description="Leucine-rich repeat-containing N-terminal plant-type" evidence="13">
    <location>
        <begin position="30"/>
        <end position="68"/>
    </location>
</feature>
<keyword evidence="15" id="KW-1185">Reference proteome</keyword>
<dbReference type="EMBL" id="JAATIQ010000585">
    <property type="protein sequence ID" value="KAF4350763.1"/>
    <property type="molecule type" value="Genomic_DNA"/>
</dbReference>
<proteinExistence type="inferred from homology"/>
<feature type="signal peptide" evidence="12">
    <location>
        <begin position="1"/>
        <end position="19"/>
    </location>
</feature>
<evidence type="ECO:0000256" key="6">
    <source>
        <dbReference type="ARBA" id="ARBA00022729"/>
    </source>
</evidence>
<evidence type="ECO:0000256" key="10">
    <source>
        <dbReference type="ARBA" id="ARBA00023170"/>
    </source>
</evidence>
<dbReference type="SUPFAM" id="SSF52058">
    <property type="entry name" value="L domain-like"/>
    <property type="match status" value="2"/>
</dbReference>